<comment type="caution">
    <text evidence="5">The sequence shown here is derived from an EMBL/GenBank/DDBJ whole genome shotgun (WGS) entry which is preliminary data.</text>
</comment>
<feature type="signal peptide" evidence="3">
    <location>
        <begin position="1"/>
        <end position="23"/>
    </location>
</feature>
<accession>A0A371AZZ7</accession>
<dbReference type="SUPFAM" id="SSF54534">
    <property type="entry name" value="FKBP-like"/>
    <property type="match status" value="1"/>
</dbReference>
<dbReference type="Proteomes" id="UP000255036">
    <property type="component" value="Unassembled WGS sequence"/>
</dbReference>
<dbReference type="EMBL" id="QRCT01000007">
    <property type="protein sequence ID" value="RDU25113.1"/>
    <property type="molecule type" value="Genomic_DNA"/>
</dbReference>
<dbReference type="PROSITE" id="PS50198">
    <property type="entry name" value="PPIC_PPIASE_2"/>
    <property type="match status" value="1"/>
</dbReference>
<keyword evidence="1" id="KW-0413">Isomerase</keyword>
<dbReference type="InterPro" id="IPR000297">
    <property type="entry name" value="PPIase_PpiC"/>
</dbReference>
<feature type="coiled-coil region" evidence="2">
    <location>
        <begin position="190"/>
        <end position="217"/>
    </location>
</feature>
<dbReference type="AlphaFoldDB" id="A0A371AZZ7"/>
<feature type="domain" description="PpiC" evidence="4">
    <location>
        <begin position="176"/>
        <end position="280"/>
    </location>
</feature>
<reference evidence="5 6" key="1">
    <citation type="submission" date="2018-07" db="EMBL/GenBank/DDBJ databases">
        <title>Anaerosacharophilus polymeroproducens gen. nov. sp. nov., an anaerobic bacterium isolated from salt field.</title>
        <authorList>
            <person name="Kim W."/>
            <person name="Yang S.-H."/>
            <person name="Oh J."/>
            <person name="Lee J.-H."/>
            <person name="Kwon K.K."/>
        </authorList>
    </citation>
    <scope>NUCLEOTIDE SEQUENCE [LARGE SCALE GENOMIC DNA]</scope>
    <source>
        <strain evidence="5 6">MCWD5</strain>
    </source>
</reference>
<evidence type="ECO:0000313" key="6">
    <source>
        <dbReference type="Proteomes" id="UP000255036"/>
    </source>
</evidence>
<keyword evidence="6" id="KW-1185">Reference proteome</keyword>
<sequence>MKNKNRWKSIVIAMMALAVFTMAGCQSKPEDVVATLDDQKITFGFANFFARYTQANYDAMYAQVFGKDVWSQKTGKDNQTIEAGVKQDILKMIEELYILDNHKDEYKVSLTKDETKSIEAAADKFMKSNTKDAIEEIGATKEYIIEMLRLMTIKDKMYSAMIADVDLKVKDEEKNQAKIKYAKISTKTKKDKNKQDVELTKEEVKTLRKDVAELAKKVQNGADFDKAATDIGHTASEATYGSDDETLPAELKKAANALEEGKTSDVIEIEDSLYVVKMESKLDKKATADKETSIIKERKETKYKEIYDSWAKKVKFKVNNSVWDDVKFDRLFTQVSDTQTADINSEAGVQTQD</sequence>
<organism evidence="5 6">
    <name type="scientific">Anaerosacchariphilus polymeriproducens</name>
    <dbReference type="NCBI Taxonomy" id="1812858"/>
    <lineage>
        <taxon>Bacteria</taxon>
        <taxon>Bacillati</taxon>
        <taxon>Bacillota</taxon>
        <taxon>Clostridia</taxon>
        <taxon>Lachnospirales</taxon>
        <taxon>Lachnospiraceae</taxon>
        <taxon>Anaerosacchariphilus</taxon>
    </lineage>
</organism>
<evidence type="ECO:0000259" key="4">
    <source>
        <dbReference type="PROSITE" id="PS50198"/>
    </source>
</evidence>
<name>A0A371AZZ7_9FIRM</name>
<proteinExistence type="predicted"/>
<dbReference type="GO" id="GO:0003755">
    <property type="term" value="F:peptidyl-prolyl cis-trans isomerase activity"/>
    <property type="evidence" value="ECO:0007669"/>
    <property type="project" value="UniProtKB-KW"/>
</dbReference>
<evidence type="ECO:0000256" key="3">
    <source>
        <dbReference type="SAM" id="SignalP"/>
    </source>
</evidence>
<dbReference type="Gene3D" id="3.10.50.40">
    <property type="match status" value="1"/>
</dbReference>
<dbReference type="OrthoDB" id="1766385at2"/>
<dbReference type="RefSeq" id="WP_115480321.1">
    <property type="nucleotide sequence ID" value="NZ_QRCT01000007.1"/>
</dbReference>
<dbReference type="PROSITE" id="PS51257">
    <property type="entry name" value="PROKAR_LIPOPROTEIN"/>
    <property type="match status" value="1"/>
</dbReference>
<keyword evidence="3" id="KW-0732">Signal</keyword>
<evidence type="ECO:0000313" key="5">
    <source>
        <dbReference type="EMBL" id="RDU25113.1"/>
    </source>
</evidence>
<dbReference type="InterPro" id="IPR046357">
    <property type="entry name" value="PPIase_dom_sf"/>
</dbReference>
<keyword evidence="2" id="KW-0175">Coiled coil</keyword>
<evidence type="ECO:0000256" key="2">
    <source>
        <dbReference type="SAM" id="Coils"/>
    </source>
</evidence>
<feature type="chain" id="PRO_5038851545" description="PpiC domain-containing protein" evidence="3">
    <location>
        <begin position="24"/>
        <end position="353"/>
    </location>
</feature>
<keyword evidence="1" id="KW-0697">Rotamase</keyword>
<evidence type="ECO:0000256" key="1">
    <source>
        <dbReference type="PROSITE-ProRule" id="PRU00278"/>
    </source>
</evidence>
<dbReference type="Pfam" id="PF13145">
    <property type="entry name" value="Rotamase_2"/>
    <property type="match status" value="1"/>
</dbReference>
<protein>
    <recommendedName>
        <fullName evidence="4">PpiC domain-containing protein</fullName>
    </recommendedName>
</protein>
<gene>
    <name evidence="5" type="ORF">DWV06_01035</name>
</gene>